<feature type="chain" id="PRO_5045030925" evidence="1">
    <location>
        <begin position="37"/>
        <end position="52"/>
    </location>
</feature>
<evidence type="ECO:0000313" key="5">
    <source>
        <dbReference type="EMBL" id="KAH0931083.1"/>
    </source>
</evidence>
<sequence>MLTFVLRSFVCLFLSLQYKQLLLCCFSFWFQFEAKAMNLSFVSSEIRLFVCN</sequence>
<comment type="caution">
    <text evidence="5">The sequence shown here is derived from an EMBL/GenBank/DDBJ whole genome shotgun (WGS) entry which is preliminary data.</text>
</comment>
<dbReference type="EMBL" id="JAGKQM010000008">
    <property type="protein sequence ID" value="KAH0915443.1"/>
    <property type="molecule type" value="Genomic_DNA"/>
</dbReference>
<name>A0ABQ8DPC1_BRANA</name>
<evidence type="ECO:0000313" key="2">
    <source>
        <dbReference type="EMBL" id="KAH0847864.1"/>
    </source>
</evidence>
<organism evidence="5 6">
    <name type="scientific">Brassica napus</name>
    <name type="common">Rape</name>
    <dbReference type="NCBI Taxonomy" id="3708"/>
    <lineage>
        <taxon>Eukaryota</taxon>
        <taxon>Viridiplantae</taxon>
        <taxon>Streptophyta</taxon>
        <taxon>Embryophyta</taxon>
        <taxon>Tracheophyta</taxon>
        <taxon>Spermatophyta</taxon>
        <taxon>Magnoliopsida</taxon>
        <taxon>eudicotyledons</taxon>
        <taxon>Gunneridae</taxon>
        <taxon>Pentapetalae</taxon>
        <taxon>rosids</taxon>
        <taxon>malvids</taxon>
        <taxon>Brassicales</taxon>
        <taxon>Brassicaceae</taxon>
        <taxon>Brassiceae</taxon>
        <taxon>Brassica</taxon>
    </lineage>
</organism>
<gene>
    <name evidence="5" type="ORF">HID58_008200</name>
    <name evidence="4" type="ORF">HID58_017046</name>
    <name evidence="3" type="ORF">HID58_029889</name>
    <name evidence="2" type="ORF">HID58_091656</name>
</gene>
<reference evidence="5 6" key="1">
    <citation type="submission" date="2021-05" db="EMBL/GenBank/DDBJ databases">
        <title>Genome Assembly of Synthetic Allotetraploid Brassica napus Reveals Homoeologous Exchanges between Subgenomes.</title>
        <authorList>
            <person name="Davis J.T."/>
        </authorList>
    </citation>
    <scope>NUCLEOTIDE SEQUENCE [LARGE SCALE GENOMIC DNA]</scope>
    <source>
        <strain evidence="6">cv. Da-Ae</strain>
        <tissue evidence="5">Seedling</tissue>
    </source>
</reference>
<keyword evidence="1" id="KW-0732">Signal</keyword>
<dbReference type="EMBL" id="JAGKQM010002724">
    <property type="protein sequence ID" value="KAH0847864.1"/>
    <property type="molecule type" value="Genomic_DNA"/>
</dbReference>
<keyword evidence="6" id="KW-1185">Reference proteome</keyword>
<accession>A0ABQ8DPC1</accession>
<proteinExistence type="predicted"/>
<evidence type="ECO:0000313" key="6">
    <source>
        <dbReference type="Proteomes" id="UP000824890"/>
    </source>
</evidence>
<protein>
    <submittedName>
        <fullName evidence="5">Uncharacterized protein</fullName>
    </submittedName>
</protein>
<feature type="signal peptide" evidence="1">
    <location>
        <begin position="1"/>
        <end position="36"/>
    </location>
</feature>
<evidence type="ECO:0000313" key="3">
    <source>
        <dbReference type="EMBL" id="KAH0915443.1"/>
    </source>
</evidence>
<dbReference type="Proteomes" id="UP000824890">
    <property type="component" value="Unassembled WGS sequence"/>
</dbReference>
<evidence type="ECO:0000313" key="4">
    <source>
        <dbReference type="EMBL" id="KAH0924790.1"/>
    </source>
</evidence>
<dbReference type="EMBL" id="JAGKQM010000005">
    <property type="protein sequence ID" value="KAH0924790.1"/>
    <property type="molecule type" value="Genomic_DNA"/>
</dbReference>
<dbReference type="EMBL" id="JAGKQM010000003">
    <property type="protein sequence ID" value="KAH0931083.1"/>
    <property type="molecule type" value="Genomic_DNA"/>
</dbReference>
<evidence type="ECO:0000256" key="1">
    <source>
        <dbReference type="SAM" id="SignalP"/>
    </source>
</evidence>